<dbReference type="GO" id="GO:0003723">
    <property type="term" value="F:RNA binding"/>
    <property type="evidence" value="ECO:0007669"/>
    <property type="project" value="InterPro"/>
</dbReference>
<protein>
    <submittedName>
        <fullName evidence="1">Polymerase PA</fullName>
    </submittedName>
</protein>
<dbReference type="GO" id="GO:0039694">
    <property type="term" value="P:viral RNA genome replication"/>
    <property type="evidence" value="ECO:0007669"/>
    <property type="project" value="InterPro"/>
</dbReference>
<evidence type="ECO:0000313" key="1">
    <source>
        <dbReference type="EMBL" id="QCU44932.1"/>
    </source>
</evidence>
<gene>
    <name evidence="1" type="primary">PA</name>
</gene>
<dbReference type="InterPro" id="IPR001009">
    <property type="entry name" value="PA/PA-X"/>
</dbReference>
<organism evidence="1">
    <name type="scientific">Influenza B virus</name>
    <dbReference type="NCBI Taxonomy" id="11520"/>
    <lineage>
        <taxon>Viruses</taxon>
        <taxon>Riboviria</taxon>
        <taxon>Orthornavirae</taxon>
        <taxon>Negarnaviricota</taxon>
        <taxon>Polyploviricotina</taxon>
        <taxon>Insthoviricetes</taxon>
        <taxon>Articulavirales</taxon>
        <taxon>Orthomyxoviridae</taxon>
        <taxon>Betainfluenzavirus</taxon>
        <taxon>Betainfluenzavirus influenzae</taxon>
    </lineage>
</organism>
<organismHost>
    <name type="scientific">Homo sapiens</name>
    <name type="common">Human</name>
    <dbReference type="NCBI Taxonomy" id="9606"/>
</organismHost>
<accession>A0A4P9HHD9</accession>
<dbReference type="Pfam" id="PF00603">
    <property type="entry name" value="Flu_PA"/>
    <property type="match status" value="1"/>
</dbReference>
<proteinExistence type="predicted"/>
<sequence length="164" mass="18811">NKIQMKWGMEARRCLLQSMQQMEAIVEQESSIQGYDMTKACFKGDRVNSPKTFSIGTQEGKLVKGSFGKALRVIFTKCLMHYVFGNAQLEGFSAESRRLLLLIQALKDRKGPWVFDLEGMYSGIEECISNNPWVIQSAYWFNEWLGFEKEGSKVLESVDEIMDE</sequence>
<reference evidence="1" key="1">
    <citation type="submission" date="2019-05" db="EMBL/GenBank/DDBJ databases">
        <title>Whole genome assembly of Influenza A virus.</title>
        <authorList>
            <person name="Tan G."/>
            <person name="Pickett B."/>
            <person name="Fedorova N."/>
            <person name="Amedeo P."/>
            <person name="Isom R."/>
            <person name="Hu L."/>
            <person name="Christensen J."/>
            <person name="Miller J."/>
            <person name="Durbin A."/>
            <person name="Williams T."/>
            <person name="Arumemi F."/>
            <person name="Alanis R."/>
            <person name="Balmseda A."/>
            <person name="Schiller A."/>
            <person name="Patel M."/>
            <person name="Kubale J."/>
            <person name="Gordon A."/>
        </authorList>
    </citation>
    <scope>NUCLEOTIDE SEQUENCE</scope>
    <source>
        <strain evidence="1">B/Nicaragua/8147_02/2014</strain>
    </source>
</reference>
<dbReference type="EMBL" id="MK969318">
    <property type="protein sequence ID" value="QCU44932.1"/>
    <property type="molecule type" value="Viral_cRNA"/>
</dbReference>
<feature type="non-terminal residue" evidence="1">
    <location>
        <position position="1"/>
    </location>
</feature>
<name>A0A4P9HHD9_9INFB</name>